<evidence type="ECO:0000313" key="14">
    <source>
        <dbReference type="Ensembl" id="ENSCHIP00010043141.1"/>
    </source>
</evidence>
<keyword evidence="6" id="KW-0378">Hydrolase</keyword>
<evidence type="ECO:0000256" key="1">
    <source>
        <dbReference type="ARBA" id="ARBA00001946"/>
    </source>
</evidence>
<comment type="similarity">
    <text evidence="3">Belongs to the Nudix hydrolase family.</text>
</comment>
<keyword evidence="7" id="KW-0460">Magnesium</keyword>
<dbReference type="InterPro" id="IPR015797">
    <property type="entry name" value="NUDIX_hydrolase-like_dom_sf"/>
</dbReference>
<dbReference type="Gene3D" id="3.90.79.10">
    <property type="entry name" value="Nucleoside Triphosphate Pyrophosphohydrolase"/>
    <property type="match status" value="1"/>
</dbReference>
<sequence length="266" mass="28442">MTLPGLGGSERLRSSPPPAPVFSSLLGSTQLPWTPLPTRCASWLPGCLGHGWAPWEELLQWVPGASSLPGNGAQKSWDFMKTHDSVTILMFNSSRRSLVLVKQFRPAVYAGEVERLFPGSLAAAGQDRPQVLQVVLPGSAGVTYELCAGLLDQPGLSLEEVACKEAWEECGYRLAPSDLRRVTSYKRAGTGRWGASSTMFYAEVTDAQRGGLGGGLAEEGELIEVVHLPLDGARAFADDPDVPKTLGVIFGISWFFSCVAPGLGLQ</sequence>
<name>A0A8C2Y3T3_CAPHI</name>
<evidence type="ECO:0000256" key="7">
    <source>
        <dbReference type="ARBA" id="ARBA00022842"/>
    </source>
</evidence>
<protein>
    <recommendedName>
        <fullName evidence="11">Uridine diphosphate glucose pyrophosphatase NUDT14</fullName>
        <ecNumber evidence="10">3.6.1.45</ecNumber>
    </recommendedName>
    <alternativeName>
        <fullName evidence="12">Nucleoside diphosphate-linked moiety X motif 14</fullName>
    </alternativeName>
</protein>
<keyword evidence="5" id="KW-0963">Cytoplasm</keyword>
<evidence type="ECO:0000256" key="9">
    <source>
        <dbReference type="ARBA" id="ARBA00054674"/>
    </source>
</evidence>
<accession>A0A8C2Y3T3</accession>
<comment type="catalytic activity">
    <reaction evidence="8">
        <text>UDP-sugar + H2O = UMP + alpha-D-aldose 1-phosphate.</text>
        <dbReference type="EC" id="3.6.1.45"/>
    </reaction>
</comment>
<proteinExistence type="inferred from homology"/>
<comment type="subcellular location">
    <subcellularLocation>
        <location evidence="2">Cytoplasm</location>
    </subcellularLocation>
</comment>
<dbReference type="SUPFAM" id="SSF55811">
    <property type="entry name" value="Nudix"/>
    <property type="match status" value="1"/>
</dbReference>
<evidence type="ECO:0000256" key="11">
    <source>
        <dbReference type="ARBA" id="ARBA00071467"/>
    </source>
</evidence>
<evidence type="ECO:0000256" key="10">
    <source>
        <dbReference type="ARBA" id="ARBA00066480"/>
    </source>
</evidence>
<evidence type="ECO:0000256" key="3">
    <source>
        <dbReference type="ARBA" id="ARBA00005582"/>
    </source>
</evidence>
<dbReference type="GO" id="GO:0005737">
    <property type="term" value="C:cytoplasm"/>
    <property type="evidence" value="ECO:0007669"/>
    <property type="project" value="UniProtKB-SubCell"/>
</dbReference>
<dbReference type="InterPro" id="IPR000086">
    <property type="entry name" value="NUDIX_hydrolase_dom"/>
</dbReference>
<comment type="function">
    <text evidence="9">Hydrolyzes UDP-glucose to glucose 1-phosphate and UMP and ADP-ribose to ribose 5-phosphate and AMP. The physiological substrate is probably UDP-glucose. Poor activity on other substrates such as ADP-glucose, CDP-glucose, GDP-glucose and GDP-mannose.</text>
</comment>
<dbReference type="GO" id="GO:0006753">
    <property type="term" value="P:nucleoside phosphate metabolic process"/>
    <property type="evidence" value="ECO:0007669"/>
    <property type="project" value="TreeGrafter"/>
</dbReference>
<dbReference type="GO" id="GO:0019693">
    <property type="term" value="P:ribose phosphate metabolic process"/>
    <property type="evidence" value="ECO:0007669"/>
    <property type="project" value="TreeGrafter"/>
</dbReference>
<evidence type="ECO:0000256" key="8">
    <source>
        <dbReference type="ARBA" id="ARBA00051086"/>
    </source>
</evidence>
<evidence type="ECO:0000256" key="5">
    <source>
        <dbReference type="ARBA" id="ARBA00022490"/>
    </source>
</evidence>
<dbReference type="CDD" id="cd18887">
    <property type="entry name" value="NUDIX_UGPPase_Nudt14"/>
    <property type="match status" value="1"/>
</dbReference>
<dbReference type="PROSITE" id="PS51462">
    <property type="entry name" value="NUDIX"/>
    <property type="match status" value="1"/>
</dbReference>
<dbReference type="FunFam" id="3.90.79.10:FF:000035">
    <property type="entry name" value="Uridine diphosphate glucose pyrophosphatase"/>
    <property type="match status" value="1"/>
</dbReference>
<feature type="domain" description="Nudix hydrolase" evidence="13">
    <location>
        <begin position="81"/>
        <end position="250"/>
    </location>
</feature>
<dbReference type="Ensembl" id="ENSCHIT00010059877.1">
    <property type="protein sequence ID" value="ENSCHIP00010043141.1"/>
    <property type="gene ID" value="ENSCHIG00010031346.1"/>
</dbReference>
<dbReference type="NCBIfam" id="TIGR00052">
    <property type="entry name" value="nudix-type nucleoside diphosphatase, YffH/AdpP family"/>
    <property type="match status" value="1"/>
</dbReference>
<reference evidence="14" key="1">
    <citation type="submission" date="2019-03" db="EMBL/GenBank/DDBJ databases">
        <title>Genome sequencing and reference-guided assembly of Black Bengal Goat (Capra hircus).</title>
        <authorList>
            <person name="Siddiki A.Z."/>
            <person name="Baten A."/>
            <person name="Billah M."/>
            <person name="Alam M.A.U."/>
            <person name="Shawrob K.S.M."/>
            <person name="Saha S."/>
            <person name="Chowdhury M."/>
            <person name="Rahman A.H."/>
            <person name="Stear M."/>
            <person name="Miah G."/>
            <person name="Das G.B."/>
            <person name="Hossain M.M."/>
            <person name="Kumkum M."/>
            <person name="Islam M.S."/>
            <person name="Mollah A.M."/>
            <person name="Ahsan A."/>
            <person name="Tusar F."/>
            <person name="Khan M.K.I."/>
        </authorList>
    </citation>
    <scope>NUCLEOTIDE SEQUENCE [LARGE SCALE GENOMIC DNA]</scope>
</reference>
<dbReference type="AlphaFoldDB" id="A0A8C2Y3T3"/>
<evidence type="ECO:0000256" key="12">
    <source>
        <dbReference type="ARBA" id="ARBA00080475"/>
    </source>
</evidence>
<dbReference type="GO" id="GO:0008768">
    <property type="term" value="F:UDP-sugar diphosphatase activity"/>
    <property type="evidence" value="ECO:0007669"/>
    <property type="project" value="UniProtKB-EC"/>
</dbReference>
<evidence type="ECO:0000256" key="4">
    <source>
        <dbReference type="ARBA" id="ARBA00011738"/>
    </source>
</evidence>
<dbReference type="InterPro" id="IPR004385">
    <property type="entry name" value="NDP_pyrophosphatase"/>
</dbReference>
<reference evidence="14" key="2">
    <citation type="submission" date="2025-08" db="UniProtKB">
        <authorList>
            <consortium name="Ensembl"/>
        </authorList>
    </citation>
    <scope>IDENTIFICATION</scope>
</reference>
<dbReference type="EC" id="3.6.1.45" evidence="10"/>
<dbReference type="PANTHER" id="PTHR11839">
    <property type="entry name" value="UDP/ADP-SUGAR PYROPHOSPHATASE"/>
    <property type="match status" value="1"/>
</dbReference>
<comment type="subunit">
    <text evidence="4">Homodimer.</text>
</comment>
<organism evidence="14">
    <name type="scientific">Capra hircus</name>
    <name type="common">Goat</name>
    <dbReference type="NCBI Taxonomy" id="9925"/>
    <lineage>
        <taxon>Eukaryota</taxon>
        <taxon>Metazoa</taxon>
        <taxon>Chordata</taxon>
        <taxon>Craniata</taxon>
        <taxon>Vertebrata</taxon>
        <taxon>Euteleostomi</taxon>
        <taxon>Mammalia</taxon>
        <taxon>Eutheria</taxon>
        <taxon>Laurasiatheria</taxon>
        <taxon>Artiodactyla</taxon>
        <taxon>Ruminantia</taxon>
        <taxon>Pecora</taxon>
        <taxon>Bovidae</taxon>
        <taxon>Caprinae</taxon>
        <taxon>Capra</taxon>
    </lineage>
</organism>
<evidence type="ECO:0000259" key="13">
    <source>
        <dbReference type="PROSITE" id="PS51462"/>
    </source>
</evidence>
<evidence type="ECO:0000256" key="2">
    <source>
        <dbReference type="ARBA" id="ARBA00004496"/>
    </source>
</evidence>
<dbReference type="GO" id="GO:0046872">
    <property type="term" value="F:metal ion binding"/>
    <property type="evidence" value="ECO:0007669"/>
    <property type="project" value="InterPro"/>
</dbReference>
<dbReference type="PANTHER" id="PTHR11839:SF15">
    <property type="entry name" value="URIDINE DIPHOSPHATE GLUCOSE PYROPHOSPHATASE NUDT14"/>
    <property type="match status" value="1"/>
</dbReference>
<comment type="cofactor">
    <cofactor evidence="1">
        <name>Mg(2+)</name>
        <dbReference type="ChEBI" id="CHEBI:18420"/>
    </cofactor>
</comment>
<evidence type="ECO:0000256" key="6">
    <source>
        <dbReference type="ARBA" id="ARBA00022801"/>
    </source>
</evidence>